<dbReference type="AlphaFoldDB" id="A0A1G2HQF1"/>
<name>A0A1G2HQF1_9BACT</name>
<proteinExistence type="predicted"/>
<sequence length="90" mass="10536">MDLRQPIFAQKEFPMQYRIGFVQDFETLAVLPHNFYAPSDNEAPAQAQKEVERLKRKFGNDIAIREQWYKLNDAPVVKDQITVMRPRLAG</sequence>
<organism evidence="1 2">
    <name type="scientific">Candidatus Staskawiczbacteria bacterium RIFCSPHIGHO2_01_FULL_39_25</name>
    <dbReference type="NCBI Taxonomy" id="1802202"/>
    <lineage>
        <taxon>Bacteria</taxon>
        <taxon>Candidatus Staskawicziibacteriota</taxon>
    </lineage>
</organism>
<reference evidence="1 2" key="1">
    <citation type="journal article" date="2016" name="Nat. Commun.">
        <title>Thousands of microbial genomes shed light on interconnected biogeochemical processes in an aquifer system.</title>
        <authorList>
            <person name="Anantharaman K."/>
            <person name="Brown C.T."/>
            <person name="Hug L.A."/>
            <person name="Sharon I."/>
            <person name="Castelle C.J."/>
            <person name="Probst A.J."/>
            <person name="Thomas B.C."/>
            <person name="Singh A."/>
            <person name="Wilkins M.J."/>
            <person name="Karaoz U."/>
            <person name="Brodie E.L."/>
            <person name="Williams K.H."/>
            <person name="Hubbard S.S."/>
            <person name="Banfield J.F."/>
        </authorList>
    </citation>
    <scope>NUCLEOTIDE SEQUENCE [LARGE SCALE GENOMIC DNA]</scope>
</reference>
<evidence type="ECO:0000313" key="1">
    <source>
        <dbReference type="EMBL" id="OGZ64752.1"/>
    </source>
</evidence>
<dbReference type="EMBL" id="MHOO01000003">
    <property type="protein sequence ID" value="OGZ64752.1"/>
    <property type="molecule type" value="Genomic_DNA"/>
</dbReference>
<protein>
    <submittedName>
        <fullName evidence="1">Uncharacterized protein</fullName>
    </submittedName>
</protein>
<evidence type="ECO:0000313" key="2">
    <source>
        <dbReference type="Proteomes" id="UP000176855"/>
    </source>
</evidence>
<accession>A0A1G2HQF1</accession>
<comment type="caution">
    <text evidence="1">The sequence shown here is derived from an EMBL/GenBank/DDBJ whole genome shotgun (WGS) entry which is preliminary data.</text>
</comment>
<dbReference type="Proteomes" id="UP000176855">
    <property type="component" value="Unassembled WGS sequence"/>
</dbReference>
<gene>
    <name evidence="1" type="ORF">A2730_02210</name>
</gene>